<dbReference type="EMBL" id="AF060489">
    <property type="protein sequence ID" value="AAC38620.1"/>
    <property type="molecule type" value="Genomic_DNA"/>
</dbReference>
<dbReference type="NCBIfam" id="NF004849">
    <property type="entry name" value="PRK06200.1"/>
    <property type="match status" value="1"/>
</dbReference>
<proteinExistence type="inferred from homology"/>
<dbReference type="InterPro" id="IPR002347">
    <property type="entry name" value="SDR_fam"/>
</dbReference>
<evidence type="ECO:0000313" key="3">
    <source>
        <dbReference type="EMBL" id="AAC38620.1"/>
    </source>
</evidence>
<dbReference type="FunFam" id="3.40.50.720:FF:000084">
    <property type="entry name" value="Short-chain dehydrogenase reductase"/>
    <property type="match status" value="1"/>
</dbReference>
<dbReference type="InterPro" id="IPR036291">
    <property type="entry name" value="NAD(P)-bd_dom_sf"/>
</dbReference>
<name>O85287_9SPHN</name>
<evidence type="ECO:0000256" key="1">
    <source>
        <dbReference type="ARBA" id="ARBA00006484"/>
    </source>
</evidence>
<dbReference type="PIR" id="JW0102">
    <property type="entry name" value="JW0102"/>
</dbReference>
<reference evidence="3" key="1">
    <citation type="journal article" date="1998" name="Biochem. Biophys. Res. Commun.">
        <title>Novel carbazole degradation genes of Sphingomonas CB3: sequence analysis, transcription, and molecular ecology.</title>
        <authorList>
            <person name="Shepherd J.M."/>
            <person name="Lloyd-Jones G."/>
        </authorList>
    </citation>
    <scope>NUCLEOTIDE SEQUENCE</scope>
    <source>
        <strain evidence="3">CB3</strain>
    </source>
</reference>
<dbReference type="PANTHER" id="PTHR24321:SF8">
    <property type="entry name" value="ESTRADIOL 17-BETA-DEHYDROGENASE 8-RELATED"/>
    <property type="match status" value="1"/>
</dbReference>
<dbReference type="PANTHER" id="PTHR24321">
    <property type="entry name" value="DEHYDROGENASES, SHORT CHAIN"/>
    <property type="match status" value="1"/>
</dbReference>
<dbReference type="PRINTS" id="PR00081">
    <property type="entry name" value="GDHRDH"/>
</dbReference>
<gene>
    <name evidence="3" type="primary">carB</name>
</gene>
<dbReference type="SUPFAM" id="SSF51735">
    <property type="entry name" value="NAD(P)-binding Rossmann-fold domains"/>
    <property type="match status" value="1"/>
</dbReference>
<accession>O85287</accession>
<dbReference type="AlphaFoldDB" id="O85287"/>
<protein>
    <submittedName>
        <fullName evidence="3">Dehydrogenase</fullName>
    </submittedName>
</protein>
<dbReference type="Gene3D" id="3.40.50.720">
    <property type="entry name" value="NAD(P)-binding Rossmann-like Domain"/>
    <property type="match status" value="1"/>
</dbReference>
<sequence>MPQLDQQSVLITGGASGLGRAIVARFLAEGAHVTILDRNADALAEMEREYEGRVAGLIGDVRSLAANEAAVSLACDRFGKLDCLIANAGIWDYDVSLVDLPASAIDAAFDELFSINTKGSLLAMKAATPALVRATGSIILTLSNAAFYPGGGGMLYTASKHANLGLMRQAAYELAPSVRVNAVAPGAIATNLRGLATLGQDKRAIGSDLPLEEYLKVGVPLARLPDVAEFTGAYVLLASRKDGAVATGAVIQIDGGIGVRGLAGVSGGTSLAERFAE</sequence>
<evidence type="ECO:0000256" key="2">
    <source>
        <dbReference type="ARBA" id="ARBA00023002"/>
    </source>
</evidence>
<dbReference type="GO" id="GO:0016491">
    <property type="term" value="F:oxidoreductase activity"/>
    <property type="evidence" value="ECO:0007669"/>
    <property type="project" value="UniProtKB-KW"/>
</dbReference>
<comment type="similarity">
    <text evidence="1">Belongs to the short-chain dehydrogenases/reductases (SDR) family.</text>
</comment>
<keyword evidence="2" id="KW-0560">Oxidoreductase</keyword>
<organism evidence="3">
    <name type="scientific">Sphingomonas sp. CB3</name>
    <dbReference type="NCBI Taxonomy" id="76582"/>
    <lineage>
        <taxon>Bacteria</taxon>
        <taxon>Pseudomonadati</taxon>
        <taxon>Pseudomonadota</taxon>
        <taxon>Alphaproteobacteria</taxon>
        <taxon>Sphingomonadales</taxon>
        <taxon>Sphingomonadaceae</taxon>
        <taxon>Sphingomonas</taxon>
    </lineage>
</organism>
<dbReference type="Pfam" id="PF00106">
    <property type="entry name" value="adh_short"/>
    <property type="match status" value="1"/>
</dbReference>